<organism evidence="2 3">
    <name type="scientific">Candida verbasci</name>
    <dbReference type="NCBI Taxonomy" id="1227364"/>
    <lineage>
        <taxon>Eukaryota</taxon>
        <taxon>Fungi</taxon>
        <taxon>Dikarya</taxon>
        <taxon>Ascomycota</taxon>
        <taxon>Saccharomycotina</taxon>
        <taxon>Pichiomycetes</taxon>
        <taxon>Debaryomycetaceae</taxon>
        <taxon>Candida/Lodderomyces clade</taxon>
        <taxon>Candida</taxon>
    </lineage>
</organism>
<name>A0A9W4TVP3_9ASCO</name>
<reference evidence="2" key="1">
    <citation type="submission" date="2022-12" db="EMBL/GenBank/DDBJ databases">
        <authorList>
            <person name="Brejova B."/>
        </authorList>
    </citation>
    <scope>NUCLEOTIDE SEQUENCE</scope>
</reference>
<accession>A0A9W4TVP3</accession>
<gene>
    <name evidence="2" type="ORF">CANVERA_P2423</name>
</gene>
<protein>
    <submittedName>
        <fullName evidence="2">Uncharacterized protein</fullName>
    </submittedName>
</protein>
<keyword evidence="1" id="KW-0812">Transmembrane</keyword>
<evidence type="ECO:0000313" key="2">
    <source>
        <dbReference type="EMBL" id="CAI5757911.1"/>
    </source>
</evidence>
<dbReference type="EMBL" id="CANTUO010000002">
    <property type="protein sequence ID" value="CAI5757911.1"/>
    <property type="molecule type" value="Genomic_DNA"/>
</dbReference>
<dbReference type="AlphaFoldDB" id="A0A9W4TVP3"/>
<dbReference type="Proteomes" id="UP001152885">
    <property type="component" value="Unassembled WGS sequence"/>
</dbReference>
<evidence type="ECO:0000313" key="3">
    <source>
        <dbReference type="Proteomes" id="UP001152885"/>
    </source>
</evidence>
<keyword evidence="1" id="KW-0472">Membrane</keyword>
<sequence length="357" mass="42109">MNILNRRLLRNSIKPIGIIRFNSNLPESNQSKKQLPTKEEWNHLKLHIPGEEIQTNTLKDRIPKWPLSKEAVPTLLPRPNVPQVGKNFTFKQVITILKNKTKPELIYEAEPHRLYFLIFFAAGFVFFVYGCVLLEWSWFLSNKEYNENEKEETNETIRKRDWFLSFGLYLVPSFAVFSLAYLSIIFPTKLIRRMWYLPGPKEYVKFTGYPLIPGKPTPVYTIPLTNLSRRKTTRIWTGKGFYGTSDKGFFFFVLNEKLPSGRTKSWIVDRKGFFWSDGRVFDYLFGKESLKEAEAGIPYDQQFKIINKELKKKKKQLRDEKGTFWRYKMMIDEVKTDVNKAKNYISGNKKQLPPKSK</sequence>
<feature type="transmembrane region" description="Helical" evidence="1">
    <location>
        <begin position="162"/>
        <end position="186"/>
    </location>
</feature>
<comment type="caution">
    <text evidence="2">The sequence shown here is derived from an EMBL/GenBank/DDBJ whole genome shotgun (WGS) entry which is preliminary data.</text>
</comment>
<evidence type="ECO:0000256" key="1">
    <source>
        <dbReference type="SAM" id="Phobius"/>
    </source>
</evidence>
<dbReference type="OrthoDB" id="4083656at2759"/>
<proteinExistence type="predicted"/>
<keyword evidence="3" id="KW-1185">Reference proteome</keyword>
<feature type="transmembrane region" description="Helical" evidence="1">
    <location>
        <begin position="114"/>
        <end position="139"/>
    </location>
</feature>
<keyword evidence="1" id="KW-1133">Transmembrane helix</keyword>